<feature type="domain" description="Guanylate cyclase" evidence="2">
    <location>
        <begin position="31"/>
        <end position="163"/>
    </location>
</feature>
<evidence type="ECO:0000259" key="2">
    <source>
        <dbReference type="PROSITE" id="PS50125"/>
    </source>
</evidence>
<gene>
    <name evidence="3" type="ORF">CKO31_01150</name>
</gene>
<dbReference type="SMART" id="SM00044">
    <property type="entry name" value="CYCc"/>
    <property type="match status" value="1"/>
</dbReference>
<dbReference type="Proteomes" id="UP000748752">
    <property type="component" value="Unassembled WGS sequence"/>
</dbReference>
<dbReference type="CDD" id="cd07302">
    <property type="entry name" value="CHD"/>
    <property type="match status" value="1"/>
</dbReference>
<dbReference type="RefSeq" id="WP_200233229.1">
    <property type="nucleotide sequence ID" value="NZ_NRRV01000002.1"/>
</dbReference>
<dbReference type="SUPFAM" id="SSF55073">
    <property type="entry name" value="Nucleotide cyclase"/>
    <property type="match status" value="1"/>
</dbReference>
<dbReference type="PANTHER" id="PTHR43081:SF1">
    <property type="entry name" value="ADENYLATE CYCLASE, TERMINAL-DIFFERENTIATION SPECIFIC"/>
    <property type="match status" value="1"/>
</dbReference>
<dbReference type="InterPro" id="IPR001054">
    <property type="entry name" value="A/G_cyclase"/>
</dbReference>
<proteinExistence type="predicted"/>
<reference evidence="3 4" key="1">
    <citation type="journal article" date="2020" name="Microorganisms">
        <title>Osmotic Adaptation and Compatible Solute Biosynthesis of Phototrophic Bacteria as Revealed from Genome Analyses.</title>
        <authorList>
            <person name="Imhoff J.F."/>
            <person name="Rahn T."/>
            <person name="Kunzel S."/>
            <person name="Keller A."/>
            <person name="Neulinger S.C."/>
        </authorList>
    </citation>
    <scope>NUCLEOTIDE SEQUENCE [LARGE SCALE GENOMIC DNA]</scope>
    <source>
        <strain evidence="3 4">DSM 6210</strain>
    </source>
</reference>
<dbReference type="InterPro" id="IPR050697">
    <property type="entry name" value="Adenylyl/Guanylyl_Cyclase_3/4"/>
</dbReference>
<dbReference type="InterPro" id="IPR009875">
    <property type="entry name" value="PilZ_domain"/>
</dbReference>
<name>A0ABS1CBR1_9GAMM</name>
<evidence type="ECO:0000313" key="3">
    <source>
        <dbReference type="EMBL" id="MBK1629361.1"/>
    </source>
</evidence>
<dbReference type="PROSITE" id="PS50125">
    <property type="entry name" value="GUANYLATE_CYCLASE_2"/>
    <property type="match status" value="1"/>
</dbReference>
<organism evidence="3 4">
    <name type="scientific">Thiohalocapsa halophila</name>
    <dbReference type="NCBI Taxonomy" id="69359"/>
    <lineage>
        <taxon>Bacteria</taxon>
        <taxon>Pseudomonadati</taxon>
        <taxon>Pseudomonadota</taxon>
        <taxon>Gammaproteobacteria</taxon>
        <taxon>Chromatiales</taxon>
        <taxon>Chromatiaceae</taxon>
        <taxon>Thiohalocapsa</taxon>
    </lineage>
</organism>
<dbReference type="EMBL" id="NRRV01000002">
    <property type="protein sequence ID" value="MBK1629361.1"/>
    <property type="molecule type" value="Genomic_DNA"/>
</dbReference>
<dbReference type="Pfam" id="PF07238">
    <property type="entry name" value="PilZ"/>
    <property type="match status" value="1"/>
</dbReference>
<sequence>MQQSQWHAPGAVDNAPAPARESPPVIETKVAIVLADIRGFTSLMASHPPRLMAQLLNRFLTAMCAMVDRYGGHVDKFMGDSVMAVFGVPQAGADDLGRALACAAAMQQSMAQLNNDLRRRGEPALYAGVAVNTGAVMAGSFGPAHHQAFTVIGESVNLAARMEGFSLRGQVLISAAVRAQAADRVIVGPANRVQPKGLAEPLALYPLRAVHHGCLLRVPAVEPRRSPRVEVDLDALFHQVQAKRVSSEPLRGRIRDIGYHGLSAELPMPFPRLTELAVRLPETASHPVCGDVYARVLRSVPEAGRYRTSLAITSLDTPAHRALKTLVDERIWRR</sequence>
<dbReference type="Pfam" id="PF00211">
    <property type="entry name" value="Guanylate_cyc"/>
    <property type="match status" value="1"/>
</dbReference>
<keyword evidence="4" id="KW-1185">Reference proteome</keyword>
<accession>A0ABS1CBR1</accession>
<dbReference type="Gene3D" id="3.30.70.1230">
    <property type="entry name" value="Nucleotide cyclase"/>
    <property type="match status" value="1"/>
</dbReference>
<evidence type="ECO:0000256" key="1">
    <source>
        <dbReference type="SAM" id="MobiDB-lite"/>
    </source>
</evidence>
<evidence type="ECO:0000313" key="4">
    <source>
        <dbReference type="Proteomes" id="UP000748752"/>
    </source>
</evidence>
<dbReference type="PANTHER" id="PTHR43081">
    <property type="entry name" value="ADENYLATE CYCLASE, TERMINAL-DIFFERENTIATION SPECIFIC-RELATED"/>
    <property type="match status" value="1"/>
</dbReference>
<dbReference type="InterPro" id="IPR029787">
    <property type="entry name" value="Nucleotide_cyclase"/>
</dbReference>
<protein>
    <recommendedName>
        <fullName evidence="2">Guanylate cyclase domain-containing protein</fullName>
    </recommendedName>
</protein>
<comment type="caution">
    <text evidence="3">The sequence shown here is derived from an EMBL/GenBank/DDBJ whole genome shotgun (WGS) entry which is preliminary data.</text>
</comment>
<feature type="region of interest" description="Disordered" evidence="1">
    <location>
        <begin position="1"/>
        <end position="21"/>
    </location>
</feature>